<comment type="caution">
    <text evidence="4">The sequence shown here is derived from an EMBL/GenBank/DDBJ whole genome shotgun (WGS) entry which is preliminary data.</text>
</comment>
<sequence>MISCTDQEDNTLNKIKDADQGGVVLTFDDDYVDEWFNVNIKLKQYNWKGTFYITHFNKLSENQIQELNYLQRNGNEIAAHGLSHVHTVKFIKQFGQKVFISKQVLPMLDLMKKKGLKITDFSYPYGERNIESDTLLFEHFKMLRGTTYGKEPPQFQNCYYENKSLIFGLGLDNSYSHFDIPYFISLLQYAKEHNKIVIFYAHKTVLKSNNKYETEFKTLEEVCKFVKNNKMKFYTVADLQKLNNQKTLN</sequence>
<dbReference type="AlphaFoldDB" id="A0A511NFB7"/>
<protein>
    <submittedName>
        <fullName evidence="4">Chitooligosaccharide deacetylase</fullName>
    </submittedName>
</protein>
<evidence type="ECO:0000256" key="2">
    <source>
        <dbReference type="ARBA" id="ARBA00022729"/>
    </source>
</evidence>
<comment type="subcellular location">
    <subcellularLocation>
        <location evidence="1">Secreted</location>
    </subcellularLocation>
</comment>
<dbReference type="GO" id="GO:0005975">
    <property type="term" value="P:carbohydrate metabolic process"/>
    <property type="evidence" value="ECO:0007669"/>
    <property type="project" value="InterPro"/>
</dbReference>
<dbReference type="PANTHER" id="PTHR34216:SF3">
    <property type="entry name" value="POLY-BETA-1,6-N-ACETYL-D-GLUCOSAMINE N-DEACETYLASE"/>
    <property type="match status" value="1"/>
</dbReference>
<dbReference type="Gene3D" id="3.20.20.370">
    <property type="entry name" value="Glycoside hydrolase/deacetylase"/>
    <property type="match status" value="1"/>
</dbReference>
<dbReference type="InterPro" id="IPR002509">
    <property type="entry name" value="NODB_dom"/>
</dbReference>
<dbReference type="Pfam" id="PF01522">
    <property type="entry name" value="Polysacc_deac_1"/>
    <property type="match status" value="1"/>
</dbReference>
<dbReference type="Proteomes" id="UP000321245">
    <property type="component" value="Unassembled WGS sequence"/>
</dbReference>
<feature type="domain" description="NodB homology" evidence="3">
    <location>
        <begin position="18"/>
        <end position="130"/>
    </location>
</feature>
<dbReference type="InterPro" id="IPR011330">
    <property type="entry name" value="Glyco_hydro/deAcase_b/a-brl"/>
</dbReference>
<dbReference type="InterPro" id="IPR051398">
    <property type="entry name" value="Polysacch_Deacetylase"/>
</dbReference>
<evidence type="ECO:0000313" key="4">
    <source>
        <dbReference type="EMBL" id="GEM51523.1"/>
    </source>
</evidence>
<dbReference type="GO" id="GO:0016810">
    <property type="term" value="F:hydrolase activity, acting on carbon-nitrogen (but not peptide) bonds"/>
    <property type="evidence" value="ECO:0007669"/>
    <property type="project" value="InterPro"/>
</dbReference>
<name>A0A511NFB7_9FLAO</name>
<reference evidence="4 5" key="1">
    <citation type="submission" date="2019-07" db="EMBL/GenBank/DDBJ databases">
        <title>Whole genome shotgun sequence of Empedobacter brevis NBRC 14943.</title>
        <authorList>
            <person name="Hosoyama A."/>
            <person name="Uohara A."/>
            <person name="Ohji S."/>
            <person name="Ichikawa N."/>
        </authorList>
    </citation>
    <scope>NUCLEOTIDE SEQUENCE [LARGE SCALE GENOMIC DNA]</scope>
    <source>
        <strain evidence="4 5">NBRC 14943</strain>
    </source>
</reference>
<organism evidence="4 5">
    <name type="scientific">Empedobacter brevis NBRC 14943 = ATCC 43319</name>
    <dbReference type="NCBI Taxonomy" id="1218108"/>
    <lineage>
        <taxon>Bacteria</taxon>
        <taxon>Pseudomonadati</taxon>
        <taxon>Bacteroidota</taxon>
        <taxon>Flavobacteriia</taxon>
        <taxon>Flavobacteriales</taxon>
        <taxon>Weeksellaceae</taxon>
        <taxon>Empedobacter</taxon>
    </lineage>
</organism>
<keyword evidence="5" id="KW-1185">Reference proteome</keyword>
<dbReference type="PANTHER" id="PTHR34216">
    <property type="match status" value="1"/>
</dbReference>
<evidence type="ECO:0000256" key="1">
    <source>
        <dbReference type="ARBA" id="ARBA00004613"/>
    </source>
</evidence>
<dbReference type="EMBL" id="BJXC01000007">
    <property type="protein sequence ID" value="GEM51523.1"/>
    <property type="molecule type" value="Genomic_DNA"/>
</dbReference>
<gene>
    <name evidence="4" type="ORF">EB1_13130</name>
</gene>
<keyword evidence="2" id="KW-0732">Signal</keyword>
<proteinExistence type="predicted"/>
<accession>A0A511NFB7</accession>
<evidence type="ECO:0000313" key="5">
    <source>
        <dbReference type="Proteomes" id="UP000321245"/>
    </source>
</evidence>
<dbReference type="STRING" id="1218108.GCA_000382425_02259"/>
<evidence type="ECO:0000259" key="3">
    <source>
        <dbReference type="Pfam" id="PF01522"/>
    </source>
</evidence>
<dbReference type="SUPFAM" id="SSF88713">
    <property type="entry name" value="Glycoside hydrolase/deacetylase"/>
    <property type="match status" value="1"/>
</dbReference>
<dbReference type="GO" id="GO:0005576">
    <property type="term" value="C:extracellular region"/>
    <property type="evidence" value="ECO:0007669"/>
    <property type="project" value="UniProtKB-SubCell"/>
</dbReference>